<dbReference type="Proteomes" id="UP000031246">
    <property type="component" value="Unassembled WGS sequence"/>
</dbReference>
<evidence type="ECO:0000313" key="4">
    <source>
        <dbReference type="Proteomes" id="UP000031246"/>
    </source>
</evidence>
<reference evidence="3 4" key="1">
    <citation type="submission" date="2014-10" db="EMBL/GenBank/DDBJ databases">
        <title>Pedobacter Kyungheensis.</title>
        <authorList>
            <person name="Anderson B.M."/>
            <person name="Newman J.D."/>
        </authorList>
    </citation>
    <scope>NUCLEOTIDE SEQUENCE [LARGE SCALE GENOMIC DNA]</scope>
    <source>
        <strain evidence="3 4">KACC 16221</strain>
    </source>
</reference>
<protein>
    <submittedName>
        <fullName evidence="3">Nuclease</fullName>
    </submittedName>
</protein>
<dbReference type="Pfam" id="PF26343">
    <property type="entry name" value="VapC50_C"/>
    <property type="match status" value="1"/>
</dbReference>
<feature type="domain" description="VapC50 C-terminal" evidence="2">
    <location>
        <begin position="131"/>
        <end position="184"/>
    </location>
</feature>
<proteinExistence type="predicted"/>
<keyword evidence="4" id="KW-1185">Reference proteome</keyword>
<dbReference type="Pfam" id="PF13470">
    <property type="entry name" value="PIN_3"/>
    <property type="match status" value="1"/>
</dbReference>
<evidence type="ECO:0000313" key="3">
    <source>
        <dbReference type="EMBL" id="KIA96207.1"/>
    </source>
</evidence>
<dbReference type="SUPFAM" id="SSF88723">
    <property type="entry name" value="PIN domain-like"/>
    <property type="match status" value="1"/>
</dbReference>
<dbReference type="OrthoDB" id="211933at2"/>
<sequence>MIHSVRFKAVLDTNVIYPVIIRDLLFWFAYYDLYTPKWSANIFGEWKEVMLRHGVEEKEAEKRVQKANQAFPDAMVGNYEGLILQLELPDEDDRHVVAAAIKTNANVIVTNNLKDFPEEYLDTFGLKAKSADDFLTDIIDLNQGQAIKAFREMVLNRKNPAMDEYQVLESLRRNGLTDTANYLHALL</sequence>
<evidence type="ECO:0000259" key="1">
    <source>
        <dbReference type="Pfam" id="PF13470"/>
    </source>
</evidence>
<feature type="domain" description="PIN" evidence="1">
    <location>
        <begin position="8"/>
        <end position="113"/>
    </location>
</feature>
<comment type="caution">
    <text evidence="3">The sequence shown here is derived from an EMBL/GenBank/DDBJ whole genome shotgun (WGS) entry which is preliminary data.</text>
</comment>
<gene>
    <name evidence="3" type="ORF">OC25_03760</name>
</gene>
<accession>A0A0C1FTG3</accession>
<dbReference type="AlphaFoldDB" id="A0A0C1FTG3"/>
<evidence type="ECO:0000259" key="2">
    <source>
        <dbReference type="Pfam" id="PF26343"/>
    </source>
</evidence>
<dbReference type="InterPro" id="IPR002716">
    <property type="entry name" value="PIN_dom"/>
</dbReference>
<name>A0A0C1FTG3_9SPHI</name>
<dbReference type="EMBL" id="JSYN01000003">
    <property type="protein sequence ID" value="KIA96207.1"/>
    <property type="molecule type" value="Genomic_DNA"/>
</dbReference>
<dbReference type="RefSeq" id="WP_039471913.1">
    <property type="nucleotide sequence ID" value="NZ_JSYN01000003.1"/>
</dbReference>
<organism evidence="3 4">
    <name type="scientific">Pedobacter kyungheensis</name>
    <dbReference type="NCBI Taxonomy" id="1069985"/>
    <lineage>
        <taxon>Bacteria</taxon>
        <taxon>Pseudomonadati</taxon>
        <taxon>Bacteroidota</taxon>
        <taxon>Sphingobacteriia</taxon>
        <taxon>Sphingobacteriales</taxon>
        <taxon>Sphingobacteriaceae</taxon>
        <taxon>Pedobacter</taxon>
    </lineage>
</organism>
<dbReference type="InterPro" id="IPR058652">
    <property type="entry name" value="VapC50_C"/>
</dbReference>
<dbReference type="InterPro" id="IPR029060">
    <property type="entry name" value="PIN-like_dom_sf"/>
</dbReference>